<keyword evidence="3" id="KW-1185">Reference proteome</keyword>
<gene>
    <name evidence="2" type="ORF">OSSY52_19410</name>
</gene>
<dbReference type="RefSeq" id="WP_190614579.1">
    <property type="nucleotide sequence ID" value="NZ_AP018712.1"/>
</dbReference>
<dbReference type="KEGG" id="ocy:OSSY52_19410"/>
<dbReference type="AlphaFoldDB" id="A0A7G1G5E4"/>
<proteinExistence type="predicted"/>
<dbReference type="SUPFAM" id="SSF53167">
    <property type="entry name" value="Purine and uridine phosphorylases"/>
    <property type="match status" value="1"/>
</dbReference>
<dbReference type="PANTHER" id="PTHR43691:SF6">
    <property type="entry name" value="AMP NUCLEOSIDASE"/>
    <property type="match status" value="1"/>
</dbReference>
<name>A0A7G1G5E4_9BACT</name>
<evidence type="ECO:0000259" key="1">
    <source>
        <dbReference type="Pfam" id="PF01048"/>
    </source>
</evidence>
<evidence type="ECO:0000313" key="3">
    <source>
        <dbReference type="Proteomes" id="UP000516361"/>
    </source>
</evidence>
<accession>A0A7G1G5E4</accession>
<dbReference type="Gene3D" id="3.40.50.1580">
    <property type="entry name" value="Nucleoside phosphorylase domain"/>
    <property type="match status" value="1"/>
</dbReference>
<dbReference type="GO" id="GO:0005829">
    <property type="term" value="C:cytosol"/>
    <property type="evidence" value="ECO:0007669"/>
    <property type="project" value="TreeGrafter"/>
</dbReference>
<dbReference type="EMBL" id="AP018712">
    <property type="protein sequence ID" value="BBE31800.1"/>
    <property type="molecule type" value="Genomic_DNA"/>
</dbReference>
<dbReference type="GO" id="GO:0009116">
    <property type="term" value="P:nucleoside metabolic process"/>
    <property type="evidence" value="ECO:0007669"/>
    <property type="project" value="InterPro"/>
</dbReference>
<dbReference type="PANTHER" id="PTHR43691">
    <property type="entry name" value="URIDINE PHOSPHORYLASE"/>
    <property type="match status" value="1"/>
</dbReference>
<protein>
    <recommendedName>
        <fullName evidence="1">Nucleoside phosphorylase domain-containing protein</fullName>
    </recommendedName>
</protein>
<dbReference type="Proteomes" id="UP000516361">
    <property type="component" value="Chromosome"/>
</dbReference>
<reference evidence="2 3" key="1">
    <citation type="submission" date="2018-06" db="EMBL/GenBank/DDBJ databases">
        <title>Genome sequencing of Oceanotoga sp. sy52.</title>
        <authorList>
            <person name="Mori K."/>
        </authorList>
    </citation>
    <scope>NUCLEOTIDE SEQUENCE [LARGE SCALE GENOMIC DNA]</scope>
    <source>
        <strain evidence="3">sy52</strain>
    </source>
</reference>
<dbReference type="InterPro" id="IPR035994">
    <property type="entry name" value="Nucleoside_phosphorylase_sf"/>
</dbReference>
<organism evidence="2 3">
    <name type="scientific">Tepiditoga spiralis</name>
    <dbReference type="NCBI Taxonomy" id="2108365"/>
    <lineage>
        <taxon>Bacteria</taxon>
        <taxon>Thermotogati</taxon>
        <taxon>Thermotogota</taxon>
        <taxon>Thermotogae</taxon>
        <taxon>Petrotogales</taxon>
        <taxon>Petrotogaceae</taxon>
        <taxon>Tepiditoga</taxon>
    </lineage>
</organism>
<evidence type="ECO:0000313" key="2">
    <source>
        <dbReference type="EMBL" id="BBE31800.1"/>
    </source>
</evidence>
<dbReference type="InParanoid" id="A0A7G1G5E4"/>
<feature type="domain" description="Nucleoside phosphorylase" evidence="1">
    <location>
        <begin position="41"/>
        <end position="230"/>
    </location>
</feature>
<dbReference type="Pfam" id="PF01048">
    <property type="entry name" value="PNP_UDP_1"/>
    <property type="match status" value="1"/>
</dbReference>
<dbReference type="GO" id="GO:0003824">
    <property type="term" value="F:catalytic activity"/>
    <property type="evidence" value="ECO:0007669"/>
    <property type="project" value="InterPro"/>
</dbReference>
<dbReference type="InterPro" id="IPR000845">
    <property type="entry name" value="Nucleoside_phosphorylase_d"/>
</dbReference>
<sequence length="245" mass="27893">MKIKYGIVLENTSWYKNVIKLFNSDLNYEIKEFTLYYDYQKILRIKYKDICEFYVITGSGASNAASNSEFLINFNIDVLLRIGTVGALTNTLKIGDVVNIIAGIKGDGVTKYYLPDQIPAMANIKLFKSLSSYLESKLTIVEGIVFTTAARFKENIEYLKKVVQYNVIGIEMETAAIFGVGLDKKIPTGSLCVVSDLPINDQQNNPGIMNKRNYDIVENKFRKLFLEIIKWGSLVDIENINYKWE</sequence>